<reference evidence="2" key="1">
    <citation type="submission" date="2019-08" db="EMBL/GenBank/DDBJ databases">
        <authorList>
            <person name="Kucharzyk K."/>
            <person name="Murdoch R.W."/>
            <person name="Higgins S."/>
            <person name="Loffler F."/>
        </authorList>
    </citation>
    <scope>NUCLEOTIDE SEQUENCE</scope>
</reference>
<sequence>MVTRWAVRVLAAVGCLTTVVLVVSIGMKAVAINAQYAAPAAQPAGWAATPADEQAMQWLRENTAQSSVFATNRTDSAPGKGDGISNLYTAYSGRQALMEGYTYALTNMGVSQQLLAERMQANTALFSAGTSPQQVVQLCAQNGVTYVVFNADYPGDTAQFAALRQVYQAGAVTIYAV</sequence>
<comment type="caution">
    <text evidence="2">The sequence shown here is derived from an EMBL/GenBank/DDBJ whole genome shotgun (WGS) entry which is preliminary data.</text>
</comment>
<evidence type="ECO:0000313" key="2">
    <source>
        <dbReference type="EMBL" id="MPN40278.1"/>
    </source>
</evidence>
<keyword evidence="1" id="KW-0812">Transmembrane</keyword>
<organism evidence="2">
    <name type="scientific">bioreactor metagenome</name>
    <dbReference type="NCBI Taxonomy" id="1076179"/>
    <lineage>
        <taxon>unclassified sequences</taxon>
        <taxon>metagenomes</taxon>
        <taxon>ecological metagenomes</taxon>
    </lineage>
</organism>
<gene>
    <name evidence="2" type="ORF">SDC9_187814</name>
</gene>
<dbReference type="EMBL" id="VSSQ01096589">
    <property type="protein sequence ID" value="MPN40278.1"/>
    <property type="molecule type" value="Genomic_DNA"/>
</dbReference>
<name>A0A645HMK9_9ZZZZ</name>
<keyword evidence="1" id="KW-0472">Membrane</keyword>
<proteinExistence type="predicted"/>
<dbReference type="AlphaFoldDB" id="A0A645HMK9"/>
<keyword evidence="1" id="KW-1133">Transmembrane helix</keyword>
<protein>
    <submittedName>
        <fullName evidence="2">Uncharacterized protein</fullName>
    </submittedName>
</protein>
<evidence type="ECO:0000256" key="1">
    <source>
        <dbReference type="SAM" id="Phobius"/>
    </source>
</evidence>
<feature type="transmembrane region" description="Helical" evidence="1">
    <location>
        <begin position="6"/>
        <end position="27"/>
    </location>
</feature>
<accession>A0A645HMK9</accession>